<dbReference type="STRING" id="230819.A0A5C3KGI8"/>
<organism evidence="2 3">
    <name type="scientific">Coprinopsis marcescibilis</name>
    <name type="common">Agaric fungus</name>
    <name type="synonym">Psathyrella marcescibilis</name>
    <dbReference type="NCBI Taxonomy" id="230819"/>
    <lineage>
        <taxon>Eukaryota</taxon>
        <taxon>Fungi</taxon>
        <taxon>Dikarya</taxon>
        <taxon>Basidiomycota</taxon>
        <taxon>Agaricomycotina</taxon>
        <taxon>Agaricomycetes</taxon>
        <taxon>Agaricomycetidae</taxon>
        <taxon>Agaricales</taxon>
        <taxon>Agaricineae</taxon>
        <taxon>Psathyrellaceae</taxon>
        <taxon>Coprinopsis</taxon>
    </lineage>
</organism>
<feature type="domain" description="GST N-terminal" evidence="1">
    <location>
        <begin position="13"/>
        <end position="104"/>
    </location>
</feature>
<name>A0A5C3KGI8_COPMA</name>
<dbReference type="InterPro" id="IPR036249">
    <property type="entry name" value="Thioredoxin-like_sf"/>
</dbReference>
<dbReference type="EMBL" id="ML210366">
    <property type="protein sequence ID" value="TFK18967.1"/>
    <property type="molecule type" value="Genomic_DNA"/>
</dbReference>
<dbReference type="PROSITE" id="PS50404">
    <property type="entry name" value="GST_NTER"/>
    <property type="match status" value="1"/>
</dbReference>
<evidence type="ECO:0000313" key="3">
    <source>
        <dbReference type="Proteomes" id="UP000307440"/>
    </source>
</evidence>
<dbReference type="Pfam" id="PF22041">
    <property type="entry name" value="GST_C_7"/>
    <property type="match status" value="1"/>
</dbReference>
<dbReference type="Gene3D" id="3.40.30.10">
    <property type="entry name" value="Glutaredoxin"/>
    <property type="match status" value="1"/>
</dbReference>
<gene>
    <name evidence="2" type="ORF">FA15DRAFT_230908</name>
</gene>
<dbReference type="Gene3D" id="1.20.1050.10">
    <property type="match status" value="1"/>
</dbReference>
<dbReference type="InterPro" id="IPR054416">
    <property type="entry name" value="GST_UstS-like_C"/>
</dbReference>
<dbReference type="Pfam" id="PF13409">
    <property type="entry name" value="GST_N_2"/>
    <property type="match status" value="1"/>
</dbReference>
<evidence type="ECO:0000313" key="2">
    <source>
        <dbReference type="EMBL" id="TFK18967.1"/>
    </source>
</evidence>
<sequence length="258" mass="28711">MDASKPIVFYDIMSGTEPYCTFAPNPCKIRYALNFKRVHYKTEWVDLPDVPSVREKLGLAANRTHWDGSPFHTLPAIKDLSTGETIGDSFDIALYLDKQGPGAGQLFPPATIGLTKAFNKYVDALFTNNVVILCLHGMPMNPATAEQTKATFLWRTQKKSWEEFDIAPEDRVKALESFKTVLGEFAITYSVGVDKSTGGGGPFLDGRAIPTYADLIVGGWLGYMSASLPGQEWDEVKTWHDGLWGRIYEALEKYAEIK</sequence>
<dbReference type="OrthoDB" id="4951845at2759"/>
<dbReference type="AlphaFoldDB" id="A0A5C3KGI8"/>
<reference evidence="2 3" key="1">
    <citation type="journal article" date="2019" name="Nat. Ecol. Evol.">
        <title>Megaphylogeny resolves global patterns of mushroom evolution.</title>
        <authorList>
            <person name="Varga T."/>
            <person name="Krizsan K."/>
            <person name="Foldi C."/>
            <person name="Dima B."/>
            <person name="Sanchez-Garcia M."/>
            <person name="Sanchez-Ramirez S."/>
            <person name="Szollosi G.J."/>
            <person name="Szarkandi J.G."/>
            <person name="Papp V."/>
            <person name="Albert L."/>
            <person name="Andreopoulos W."/>
            <person name="Angelini C."/>
            <person name="Antonin V."/>
            <person name="Barry K.W."/>
            <person name="Bougher N.L."/>
            <person name="Buchanan P."/>
            <person name="Buyck B."/>
            <person name="Bense V."/>
            <person name="Catcheside P."/>
            <person name="Chovatia M."/>
            <person name="Cooper J."/>
            <person name="Damon W."/>
            <person name="Desjardin D."/>
            <person name="Finy P."/>
            <person name="Geml J."/>
            <person name="Haridas S."/>
            <person name="Hughes K."/>
            <person name="Justo A."/>
            <person name="Karasinski D."/>
            <person name="Kautmanova I."/>
            <person name="Kiss B."/>
            <person name="Kocsube S."/>
            <person name="Kotiranta H."/>
            <person name="LaButti K.M."/>
            <person name="Lechner B.E."/>
            <person name="Liimatainen K."/>
            <person name="Lipzen A."/>
            <person name="Lukacs Z."/>
            <person name="Mihaltcheva S."/>
            <person name="Morgado L.N."/>
            <person name="Niskanen T."/>
            <person name="Noordeloos M.E."/>
            <person name="Ohm R.A."/>
            <person name="Ortiz-Santana B."/>
            <person name="Ovrebo C."/>
            <person name="Racz N."/>
            <person name="Riley R."/>
            <person name="Savchenko A."/>
            <person name="Shiryaev A."/>
            <person name="Soop K."/>
            <person name="Spirin V."/>
            <person name="Szebenyi C."/>
            <person name="Tomsovsky M."/>
            <person name="Tulloss R.E."/>
            <person name="Uehling J."/>
            <person name="Grigoriev I.V."/>
            <person name="Vagvolgyi C."/>
            <person name="Papp T."/>
            <person name="Martin F.M."/>
            <person name="Miettinen O."/>
            <person name="Hibbett D.S."/>
            <person name="Nagy L.G."/>
        </authorList>
    </citation>
    <scope>NUCLEOTIDE SEQUENCE [LARGE SCALE GENOMIC DNA]</scope>
    <source>
        <strain evidence="2 3">CBS 121175</strain>
    </source>
</reference>
<dbReference type="Proteomes" id="UP000307440">
    <property type="component" value="Unassembled WGS sequence"/>
</dbReference>
<dbReference type="InterPro" id="IPR004045">
    <property type="entry name" value="Glutathione_S-Trfase_N"/>
</dbReference>
<keyword evidence="3" id="KW-1185">Reference proteome</keyword>
<proteinExistence type="predicted"/>
<dbReference type="SUPFAM" id="SSF52833">
    <property type="entry name" value="Thioredoxin-like"/>
    <property type="match status" value="1"/>
</dbReference>
<evidence type="ECO:0000259" key="1">
    <source>
        <dbReference type="PROSITE" id="PS50404"/>
    </source>
</evidence>
<protein>
    <recommendedName>
        <fullName evidence="1">GST N-terminal domain-containing protein</fullName>
    </recommendedName>
</protein>
<accession>A0A5C3KGI8</accession>